<gene>
    <name evidence="2" type="ORF">WQ57_10200</name>
</gene>
<organism evidence="2 3">
    <name type="scientific">Mesobacillus campisalis</name>
    <dbReference type="NCBI Taxonomy" id="1408103"/>
    <lineage>
        <taxon>Bacteria</taxon>
        <taxon>Bacillati</taxon>
        <taxon>Bacillota</taxon>
        <taxon>Bacilli</taxon>
        <taxon>Bacillales</taxon>
        <taxon>Bacillaceae</taxon>
        <taxon>Mesobacillus</taxon>
    </lineage>
</organism>
<keyword evidence="3" id="KW-1185">Reference proteome</keyword>
<feature type="transmembrane region" description="Helical" evidence="1">
    <location>
        <begin position="62"/>
        <end position="82"/>
    </location>
</feature>
<keyword evidence="1" id="KW-0812">Transmembrane</keyword>
<dbReference type="AlphaFoldDB" id="A0A0M2SUB3"/>
<evidence type="ECO:0000313" key="2">
    <source>
        <dbReference type="EMBL" id="KKK38169.1"/>
    </source>
</evidence>
<sequence length="388" mass="44934">MKGSSLFRSRLIRGWKFQYGVWKTVLDWTVMLYIAIPAVVISTMIYRSWWQETPSWIMDLPLFLLFFAFYVIAWSGNIHMYLEEADKVFLVTKNNLLLKLKTYGYSYSLFSQSLAVGSAFLILLPFLLNHYHLEFIGLFALLGYFISLSACLMLVKYYLRTYESRMKKIGMGFLLFVIFSWFSQLVYFLFETGHLLLVYLVSCVILAASVYFSMKALQKASSLDIGIDMEQERKTSMIKLVFAAAPEIEKPVVTRRKKPLLFRKSKRIFKYRTPVTGISELFIKVFIRNSSYISGYAALTNVTTAAIIVIPSLWIRAFLLVCFPIMINSWISIVWDKIFNSNPMTKKHIESSHYFTAKKRLTTIMTIIAVTLLFIFGTVGSVLLTHFQ</sequence>
<dbReference type="InterPro" id="IPR010288">
    <property type="entry name" value="EcsB_ABC"/>
</dbReference>
<keyword evidence="1" id="KW-1133">Transmembrane helix</keyword>
<accession>A0A0M2SUB3</accession>
<protein>
    <recommendedName>
        <fullName evidence="4">ABC transporter permease</fullName>
    </recommendedName>
</protein>
<dbReference type="EMBL" id="LAYY01000009">
    <property type="protein sequence ID" value="KKK38169.1"/>
    <property type="molecule type" value="Genomic_DNA"/>
</dbReference>
<feature type="transmembrane region" description="Helical" evidence="1">
    <location>
        <begin position="171"/>
        <end position="190"/>
    </location>
</feature>
<feature type="transmembrane region" description="Helical" evidence="1">
    <location>
        <begin position="360"/>
        <end position="384"/>
    </location>
</feature>
<feature type="transmembrane region" description="Helical" evidence="1">
    <location>
        <begin position="317"/>
        <end position="339"/>
    </location>
</feature>
<evidence type="ECO:0000313" key="3">
    <source>
        <dbReference type="Proteomes" id="UP000034166"/>
    </source>
</evidence>
<keyword evidence="1" id="KW-0472">Membrane</keyword>
<evidence type="ECO:0008006" key="4">
    <source>
        <dbReference type="Google" id="ProtNLM"/>
    </source>
</evidence>
<reference evidence="2 3" key="1">
    <citation type="submission" date="2015-04" db="EMBL/GenBank/DDBJ databases">
        <title>Taxonomic description and genome sequence of Bacillus campisalis sp. nov., a novel member of the genus Bacillus isolated from solar saltern.</title>
        <authorList>
            <person name="Mathan Kumar R."/>
            <person name="Kaur G."/>
            <person name="Kumar A."/>
            <person name="Singh N.K."/>
            <person name="Kaur N."/>
            <person name="Kumar N."/>
            <person name="Mayilraj S."/>
        </authorList>
    </citation>
    <scope>NUCLEOTIDE SEQUENCE [LARGE SCALE GENOMIC DNA]</scope>
    <source>
        <strain evidence="2 3">SA2-6</strain>
    </source>
</reference>
<dbReference type="GO" id="GO:0016020">
    <property type="term" value="C:membrane"/>
    <property type="evidence" value="ECO:0007669"/>
    <property type="project" value="InterPro"/>
</dbReference>
<dbReference type="Proteomes" id="UP000034166">
    <property type="component" value="Unassembled WGS sequence"/>
</dbReference>
<name>A0A0M2SUB3_9BACI</name>
<dbReference type="Pfam" id="PF05975">
    <property type="entry name" value="EcsB"/>
    <property type="match status" value="1"/>
</dbReference>
<feature type="transmembrane region" description="Helical" evidence="1">
    <location>
        <begin position="135"/>
        <end position="159"/>
    </location>
</feature>
<comment type="caution">
    <text evidence="2">The sequence shown here is derived from an EMBL/GenBank/DDBJ whole genome shotgun (WGS) entry which is preliminary data.</text>
</comment>
<feature type="transmembrane region" description="Helical" evidence="1">
    <location>
        <begin position="103"/>
        <end position="123"/>
    </location>
</feature>
<evidence type="ECO:0000256" key="1">
    <source>
        <dbReference type="SAM" id="Phobius"/>
    </source>
</evidence>
<feature type="transmembrane region" description="Helical" evidence="1">
    <location>
        <begin position="21"/>
        <end position="42"/>
    </location>
</feature>
<proteinExistence type="predicted"/>
<dbReference type="PATRIC" id="fig|1408103.3.peg.2300"/>
<feature type="transmembrane region" description="Helical" evidence="1">
    <location>
        <begin position="196"/>
        <end position="214"/>
    </location>
</feature>